<evidence type="ECO:0000259" key="3">
    <source>
        <dbReference type="Pfam" id="PF14242"/>
    </source>
</evidence>
<evidence type="ECO:0000313" key="5">
    <source>
        <dbReference type="Proteomes" id="UP000000379"/>
    </source>
</evidence>
<dbReference type="STRING" id="649638.Trad_1479"/>
<evidence type="ECO:0000256" key="2">
    <source>
        <dbReference type="SAM" id="Phobius"/>
    </source>
</evidence>
<proteinExistence type="predicted"/>
<feature type="transmembrane region" description="Helical" evidence="2">
    <location>
        <begin position="84"/>
        <end position="111"/>
    </location>
</feature>
<organism evidence="4 5">
    <name type="scientific">Truepera radiovictrix (strain DSM 17093 / CIP 108686 / LMG 22925 / RQ-24)</name>
    <dbReference type="NCBI Taxonomy" id="649638"/>
    <lineage>
        <taxon>Bacteria</taxon>
        <taxon>Thermotogati</taxon>
        <taxon>Deinococcota</taxon>
        <taxon>Deinococci</taxon>
        <taxon>Trueperales</taxon>
        <taxon>Trueperaceae</taxon>
        <taxon>Truepera</taxon>
    </lineage>
</organism>
<dbReference type="Proteomes" id="UP000000379">
    <property type="component" value="Chromosome"/>
</dbReference>
<feature type="domain" description="DUF4342" evidence="3">
    <location>
        <begin position="39"/>
        <end position="120"/>
    </location>
</feature>
<dbReference type="eggNOG" id="COG1308">
    <property type="taxonomic scope" value="Bacteria"/>
</dbReference>
<dbReference type="RefSeq" id="WP_013177968.1">
    <property type="nucleotide sequence ID" value="NC_014221.1"/>
</dbReference>
<gene>
    <name evidence="4" type="ordered locus">Trad_1479</name>
</gene>
<keyword evidence="2" id="KW-1133">Transmembrane helix</keyword>
<dbReference type="EMBL" id="CP002049">
    <property type="protein sequence ID" value="ADI14600.1"/>
    <property type="molecule type" value="Genomic_DNA"/>
</dbReference>
<dbReference type="InterPro" id="IPR025642">
    <property type="entry name" value="DUF4342"/>
</dbReference>
<dbReference type="KEGG" id="tra:Trad_1479"/>
<reference evidence="4 5" key="2">
    <citation type="journal article" date="2011" name="Stand. Genomic Sci.">
        <title>Complete genome sequence of Truepera radiovictrix type strain (RQ-24).</title>
        <authorList>
            <person name="Ivanova N."/>
            <person name="Rohde C."/>
            <person name="Munk C."/>
            <person name="Nolan M."/>
            <person name="Lucas S."/>
            <person name="Del Rio T.G."/>
            <person name="Tice H."/>
            <person name="Deshpande S."/>
            <person name="Cheng J.F."/>
            <person name="Tapia R."/>
            <person name="Han C."/>
            <person name="Goodwin L."/>
            <person name="Pitluck S."/>
            <person name="Liolios K."/>
            <person name="Mavromatis K."/>
            <person name="Mikhailova N."/>
            <person name="Pati A."/>
            <person name="Chen A."/>
            <person name="Palaniappan K."/>
            <person name="Land M."/>
            <person name="Hauser L."/>
            <person name="Chang Y.J."/>
            <person name="Jeffries C.D."/>
            <person name="Brambilla E."/>
            <person name="Rohde M."/>
            <person name="Goker M."/>
            <person name="Tindall B.J."/>
            <person name="Woyke T."/>
            <person name="Bristow J."/>
            <person name="Eisen J.A."/>
            <person name="Markowitz V."/>
            <person name="Hugenholtz P."/>
            <person name="Kyrpides N.C."/>
            <person name="Klenk H.P."/>
            <person name="Lapidus A."/>
        </authorList>
    </citation>
    <scope>NUCLEOTIDE SEQUENCE [LARGE SCALE GENOMIC DNA]</scope>
    <source>
        <strain evidence="5">DSM 17093 / CIP 108686 / LMG 22925 / RQ-24</strain>
    </source>
</reference>
<accession>D7CXJ8</accession>
<feature type="region of interest" description="Disordered" evidence="1">
    <location>
        <begin position="1"/>
        <end position="40"/>
    </location>
</feature>
<dbReference type="OrthoDB" id="7876813at2"/>
<sequence>MTTPPEPEGPNAQGPSVPGPNHDASAPETEGATGAQRQKRTWVEEVEVAGNQLVDRIKELVQDSTTKRVILRTQDGFELISVPLTVGVVAGGILTLAAPLLAALGAIAALVSKVKLEVIREEEGPGDPPPPTPQP</sequence>
<reference evidence="5" key="1">
    <citation type="submission" date="2010-05" db="EMBL/GenBank/DDBJ databases">
        <title>The complete genome of Truepera radiovictris DSM 17093.</title>
        <authorList>
            <consortium name="US DOE Joint Genome Institute (JGI-PGF)"/>
            <person name="Lucas S."/>
            <person name="Copeland A."/>
            <person name="Lapidus A."/>
            <person name="Glavina del Rio T."/>
            <person name="Dalin E."/>
            <person name="Tice H."/>
            <person name="Bruce D."/>
            <person name="Goodwin L."/>
            <person name="Pitluck S."/>
            <person name="Kyrpides N."/>
            <person name="Mavromatis K."/>
            <person name="Ovchinnikova G."/>
            <person name="Munk A.C."/>
            <person name="Detter J.C."/>
            <person name="Han C."/>
            <person name="Tapia R."/>
            <person name="Land M."/>
            <person name="Hauser L."/>
            <person name="Markowitz V."/>
            <person name="Cheng J.-F."/>
            <person name="Hugenholtz P."/>
            <person name="Woyke T."/>
            <person name="Wu D."/>
            <person name="Tindall B."/>
            <person name="Pomrenke H.G."/>
            <person name="Brambilla E."/>
            <person name="Klenk H.-P."/>
            <person name="Eisen J.A."/>
        </authorList>
    </citation>
    <scope>NUCLEOTIDE SEQUENCE [LARGE SCALE GENOMIC DNA]</scope>
    <source>
        <strain evidence="5">DSM 17093 / CIP 108686 / LMG 22925 / RQ-24</strain>
    </source>
</reference>
<evidence type="ECO:0000256" key="1">
    <source>
        <dbReference type="SAM" id="MobiDB-lite"/>
    </source>
</evidence>
<dbReference type="HOGENOM" id="CLU_115782_5_0_0"/>
<keyword evidence="2" id="KW-0812">Transmembrane</keyword>
<keyword evidence="2" id="KW-0472">Membrane</keyword>
<name>D7CXJ8_TRURR</name>
<protein>
    <recommendedName>
        <fullName evidence="3">DUF4342 domain-containing protein</fullName>
    </recommendedName>
</protein>
<dbReference type="AlphaFoldDB" id="D7CXJ8"/>
<evidence type="ECO:0000313" key="4">
    <source>
        <dbReference type="EMBL" id="ADI14600.1"/>
    </source>
</evidence>
<dbReference type="Pfam" id="PF14242">
    <property type="entry name" value="DUF4342"/>
    <property type="match status" value="1"/>
</dbReference>
<keyword evidence="5" id="KW-1185">Reference proteome</keyword>